<dbReference type="RefSeq" id="XP_009843620.1">
    <property type="nucleotide sequence ID" value="XM_009845318.1"/>
</dbReference>
<proteinExistence type="predicted"/>
<dbReference type="GeneID" id="20818769"/>
<feature type="domain" description="PH" evidence="3">
    <location>
        <begin position="16"/>
        <end position="125"/>
    </location>
</feature>
<dbReference type="InterPro" id="IPR045188">
    <property type="entry name" value="Boi1/Boi2-like"/>
</dbReference>
<evidence type="ECO:0000313" key="4">
    <source>
        <dbReference type="EMBL" id="ETV66979.1"/>
    </source>
</evidence>
<evidence type="ECO:0000256" key="2">
    <source>
        <dbReference type="SAM" id="SignalP"/>
    </source>
</evidence>
<dbReference type="GO" id="GO:0005802">
    <property type="term" value="C:trans-Golgi network"/>
    <property type="evidence" value="ECO:0007669"/>
    <property type="project" value="TreeGrafter"/>
</dbReference>
<keyword evidence="1" id="KW-0597">Phosphoprotein</keyword>
<dbReference type="GO" id="GO:0055037">
    <property type="term" value="C:recycling endosome"/>
    <property type="evidence" value="ECO:0007669"/>
    <property type="project" value="TreeGrafter"/>
</dbReference>
<feature type="chain" id="PRO_5004841681" description="PH domain-containing protein" evidence="2">
    <location>
        <begin position="21"/>
        <end position="153"/>
    </location>
</feature>
<protein>
    <recommendedName>
        <fullName evidence="3">PH domain-containing protein</fullName>
    </recommendedName>
</protein>
<evidence type="ECO:0000256" key="1">
    <source>
        <dbReference type="ARBA" id="ARBA00022553"/>
    </source>
</evidence>
<evidence type="ECO:0000259" key="3">
    <source>
        <dbReference type="PROSITE" id="PS50003"/>
    </source>
</evidence>
<reference evidence="4" key="1">
    <citation type="submission" date="2013-12" db="EMBL/GenBank/DDBJ databases">
        <title>The Genome Sequence of Aphanomyces astaci APO3.</title>
        <authorList>
            <consortium name="The Broad Institute Genomics Platform"/>
            <person name="Russ C."/>
            <person name="Tyler B."/>
            <person name="van West P."/>
            <person name="Dieguez-Uribeondo J."/>
            <person name="Young S.K."/>
            <person name="Zeng Q."/>
            <person name="Gargeya S."/>
            <person name="Fitzgerald M."/>
            <person name="Abouelleil A."/>
            <person name="Alvarado L."/>
            <person name="Chapman S.B."/>
            <person name="Gainer-Dewar J."/>
            <person name="Goldberg J."/>
            <person name="Griggs A."/>
            <person name="Gujja S."/>
            <person name="Hansen M."/>
            <person name="Howarth C."/>
            <person name="Imamovic A."/>
            <person name="Ireland A."/>
            <person name="Larimer J."/>
            <person name="McCowan C."/>
            <person name="Murphy C."/>
            <person name="Pearson M."/>
            <person name="Poon T.W."/>
            <person name="Priest M."/>
            <person name="Roberts A."/>
            <person name="Saif S."/>
            <person name="Shea T."/>
            <person name="Sykes S."/>
            <person name="Wortman J."/>
            <person name="Nusbaum C."/>
            <person name="Birren B."/>
        </authorList>
    </citation>
    <scope>NUCLEOTIDE SEQUENCE [LARGE SCALE GENOMIC DNA]</scope>
    <source>
        <strain evidence="4">APO3</strain>
    </source>
</reference>
<accession>W4FJG0</accession>
<dbReference type="AlphaFoldDB" id="W4FJG0"/>
<dbReference type="Pfam" id="PF00169">
    <property type="entry name" value="PH"/>
    <property type="match status" value="1"/>
</dbReference>
<dbReference type="PANTHER" id="PTHR22902:SF27">
    <property type="entry name" value="PLECKSTRIN HOMOLOGY DOMAIN-CONTAINING FAMILY A MEMBER 3"/>
    <property type="match status" value="1"/>
</dbReference>
<dbReference type="OrthoDB" id="73676at2759"/>
<dbReference type="PROSITE" id="PS50003">
    <property type="entry name" value="PH_DOMAIN"/>
    <property type="match status" value="1"/>
</dbReference>
<feature type="signal peptide" evidence="2">
    <location>
        <begin position="1"/>
        <end position="20"/>
    </location>
</feature>
<name>W4FJG0_APHAT</name>
<organism evidence="4">
    <name type="scientific">Aphanomyces astaci</name>
    <name type="common">Crayfish plague agent</name>
    <dbReference type="NCBI Taxonomy" id="112090"/>
    <lineage>
        <taxon>Eukaryota</taxon>
        <taxon>Sar</taxon>
        <taxon>Stramenopiles</taxon>
        <taxon>Oomycota</taxon>
        <taxon>Saprolegniomycetes</taxon>
        <taxon>Saprolegniales</taxon>
        <taxon>Verrucalvaceae</taxon>
        <taxon>Aphanomyces</taxon>
    </lineage>
</organism>
<dbReference type="GO" id="GO:0007032">
    <property type="term" value="P:endosome organization"/>
    <property type="evidence" value="ECO:0007669"/>
    <property type="project" value="TreeGrafter"/>
</dbReference>
<dbReference type="InterPro" id="IPR001849">
    <property type="entry name" value="PH_domain"/>
</dbReference>
<dbReference type="STRING" id="112090.W4FJG0"/>
<dbReference type="GO" id="GO:0005769">
    <property type="term" value="C:early endosome"/>
    <property type="evidence" value="ECO:0007669"/>
    <property type="project" value="TreeGrafter"/>
</dbReference>
<dbReference type="SUPFAM" id="SSF50729">
    <property type="entry name" value="PH domain-like"/>
    <property type="match status" value="1"/>
</dbReference>
<sequence length="153" mass="17482">MDIMTVSTLLILQFTMNVKCGTLFKKSSGNGFFKRYHWTPRHCILTTTSLSYYTHQGGAWKGSIDLTECTLQSLEEMPADCPKTGRSVATGWRIAIQTPTKRYFIAATCERDMHEWLQALKVVIKINEMQWMKTPTAAKRVVQQRTTQCGVVR</sequence>
<dbReference type="GO" id="GO:0005829">
    <property type="term" value="C:cytosol"/>
    <property type="evidence" value="ECO:0007669"/>
    <property type="project" value="GOC"/>
</dbReference>
<dbReference type="GO" id="GO:0001881">
    <property type="term" value="P:receptor recycling"/>
    <property type="evidence" value="ECO:0007669"/>
    <property type="project" value="TreeGrafter"/>
</dbReference>
<dbReference type="SMART" id="SM00233">
    <property type="entry name" value="PH"/>
    <property type="match status" value="1"/>
</dbReference>
<dbReference type="EMBL" id="KI913204">
    <property type="protein sequence ID" value="ETV66979.1"/>
    <property type="molecule type" value="Genomic_DNA"/>
</dbReference>
<keyword evidence="2" id="KW-0732">Signal</keyword>
<dbReference type="InterPro" id="IPR011993">
    <property type="entry name" value="PH-like_dom_sf"/>
</dbReference>
<dbReference type="Gene3D" id="2.30.29.30">
    <property type="entry name" value="Pleckstrin-homology domain (PH domain)/Phosphotyrosine-binding domain (PTB)"/>
    <property type="match status" value="1"/>
</dbReference>
<dbReference type="PANTHER" id="PTHR22902">
    <property type="entry name" value="SESQUIPEDALIAN"/>
    <property type="match status" value="1"/>
</dbReference>
<gene>
    <name evidence="4" type="ORF">H257_16773</name>
</gene>
<dbReference type="VEuPathDB" id="FungiDB:H257_16773"/>
<dbReference type="GO" id="GO:0042147">
    <property type="term" value="P:retrograde transport, endosome to Golgi"/>
    <property type="evidence" value="ECO:0007669"/>
    <property type="project" value="TreeGrafter"/>
</dbReference>